<keyword evidence="2" id="KW-0472">Membrane</keyword>
<protein>
    <submittedName>
        <fullName evidence="4">Glucosaminidase domain-containing protein</fullName>
    </submittedName>
</protein>
<dbReference type="PANTHER" id="PTHR33308:SF9">
    <property type="entry name" value="PEPTIDOGLYCAN HYDROLASE FLGJ"/>
    <property type="match status" value="1"/>
</dbReference>
<sequence>MSAPPTPQPTALGRTVAKWLDYAVFYAFEIVLVLLILYLCIARGLSFSIDVYEPLEPRTGALSEASMEGWMSTVGQSLAVLFTDSQPVAAVAPPAPVDSTQVPSGEEGFDDFNAVAPSDDPAPHISNLTLVLSPDYGHRKGLPAHIVAAKRARVERYLNRYLPIAQREMRDHGIPASITLAQGLLESNAGDSKLAVNSNNHFGIKCRSKCLGCTCRNYGDDTRYDMFRVFTSAAESFREHSALLTSDRYAKLKNHGMDYRKWAHGLKSCGYATDQRYAQKLITIIENLELDRYDEQVP</sequence>
<dbReference type="RefSeq" id="WP_187468801.1">
    <property type="nucleotide sequence ID" value="NZ_JACSIT010000154.1"/>
</dbReference>
<dbReference type="AlphaFoldDB" id="A0A923PMI3"/>
<feature type="domain" description="Mannosyl-glycoprotein endo-beta-N-acetylglucosamidase-like" evidence="3">
    <location>
        <begin position="145"/>
        <end position="294"/>
    </location>
</feature>
<evidence type="ECO:0000259" key="3">
    <source>
        <dbReference type="SMART" id="SM00047"/>
    </source>
</evidence>
<dbReference type="SMART" id="SM00047">
    <property type="entry name" value="LYZ2"/>
    <property type="match status" value="1"/>
</dbReference>
<comment type="caution">
    <text evidence="4">The sequence shown here is derived from an EMBL/GenBank/DDBJ whole genome shotgun (WGS) entry which is preliminary data.</text>
</comment>
<keyword evidence="1" id="KW-0378">Hydrolase</keyword>
<accession>A0A923PMI3</accession>
<dbReference type="Proteomes" id="UP000650081">
    <property type="component" value="Unassembled WGS sequence"/>
</dbReference>
<name>A0A923PMI3_9BACT</name>
<evidence type="ECO:0000313" key="4">
    <source>
        <dbReference type="EMBL" id="MBC6996797.1"/>
    </source>
</evidence>
<reference evidence="4" key="1">
    <citation type="submission" date="2020-08" db="EMBL/GenBank/DDBJ databases">
        <title>Lewinella bacteria from marine environments.</title>
        <authorList>
            <person name="Zhong Y."/>
        </authorList>
    </citation>
    <scope>NUCLEOTIDE SEQUENCE</scope>
    <source>
        <strain evidence="4">KCTC 42187</strain>
    </source>
</reference>
<evidence type="ECO:0000256" key="1">
    <source>
        <dbReference type="ARBA" id="ARBA00022801"/>
    </source>
</evidence>
<evidence type="ECO:0000313" key="5">
    <source>
        <dbReference type="Proteomes" id="UP000650081"/>
    </source>
</evidence>
<dbReference type="InterPro" id="IPR002901">
    <property type="entry name" value="MGlyc_endo_b_GlcNAc-like_dom"/>
</dbReference>
<proteinExistence type="predicted"/>
<gene>
    <name evidence="4" type="ORF">H9S92_21670</name>
</gene>
<dbReference type="GO" id="GO:0004040">
    <property type="term" value="F:amidase activity"/>
    <property type="evidence" value="ECO:0007669"/>
    <property type="project" value="InterPro"/>
</dbReference>
<feature type="transmembrane region" description="Helical" evidence="2">
    <location>
        <begin position="20"/>
        <end position="41"/>
    </location>
</feature>
<dbReference type="Gene3D" id="1.10.530.10">
    <property type="match status" value="1"/>
</dbReference>
<keyword evidence="2" id="KW-0812">Transmembrane</keyword>
<keyword evidence="5" id="KW-1185">Reference proteome</keyword>
<dbReference type="InterPro" id="IPR051056">
    <property type="entry name" value="Glycosyl_Hydrolase_73"/>
</dbReference>
<dbReference type="EMBL" id="JACSIT010000154">
    <property type="protein sequence ID" value="MBC6996797.1"/>
    <property type="molecule type" value="Genomic_DNA"/>
</dbReference>
<evidence type="ECO:0000256" key="2">
    <source>
        <dbReference type="SAM" id="Phobius"/>
    </source>
</evidence>
<keyword evidence="2" id="KW-1133">Transmembrane helix</keyword>
<dbReference type="PANTHER" id="PTHR33308">
    <property type="entry name" value="PEPTIDOGLYCAN HYDROLASE FLGJ"/>
    <property type="match status" value="1"/>
</dbReference>
<dbReference type="Pfam" id="PF01832">
    <property type="entry name" value="Glucosaminidase"/>
    <property type="match status" value="1"/>
</dbReference>
<organism evidence="4 5">
    <name type="scientific">Neolewinella lacunae</name>
    <dbReference type="NCBI Taxonomy" id="1517758"/>
    <lineage>
        <taxon>Bacteria</taxon>
        <taxon>Pseudomonadati</taxon>
        <taxon>Bacteroidota</taxon>
        <taxon>Saprospiria</taxon>
        <taxon>Saprospirales</taxon>
        <taxon>Lewinellaceae</taxon>
        <taxon>Neolewinella</taxon>
    </lineage>
</organism>